<evidence type="ECO:0000313" key="9">
    <source>
        <dbReference type="EMBL" id="KAG7527668.1"/>
    </source>
</evidence>
<gene>
    <name evidence="9" type="ORF">FFLO_06701</name>
</gene>
<comment type="subcellular location">
    <subcellularLocation>
        <location evidence="1">Membrane</location>
        <topology evidence="1">Multi-pass membrane protein</topology>
    </subcellularLocation>
</comment>
<dbReference type="SUPFAM" id="SSF103473">
    <property type="entry name" value="MFS general substrate transporter"/>
    <property type="match status" value="1"/>
</dbReference>
<evidence type="ECO:0000256" key="5">
    <source>
        <dbReference type="ARBA" id="ARBA00022989"/>
    </source>
</evidence>
<feature type="transmembrane region" description="Helical" evidence="7">
    <location>
        <begin position="346"/>
        <end position="368"/>
    </location>
</feature>
<feature type="transmembrane region" description="Helical" evidence="7">
    <location>
        <begin position="314"/>
        <end position="334"/>
    </location>
</feature>
<feature type="transmembrane region" description="Helical" evidence="7">
    <location>
        <begin position="71"/>
        <end position="93"/>
    </location>
</feature>
<organism evidence="9 10">
    <name type="scientific">Filobasidium floriforme</name>
    <dbReference type="NCBI Taxonomy" id="5210"/>
    <lineage>
        <taxon>Eukaryota</taxon>
        <taxon>Fungi</taxon>
        <taxon>Dikarya</taxon>
        <taxon>Basidiomycota</taxon>
        <taxon>Agaricomycotina</taxon>
        <taxon>Tremellomycetes</taxon>
        <taxon>Filobasidiales</taxon>
        <taxon>Filobasidiaceae</taxon>
        <taxon>Filobasidium</taxon>
    </lineage>
</organism>
<evidence type="ECO:0000256" key="6">
    <source>
        <dbReference type="ARBA" id="ARBA00023136"/>
    </source>
</evidence>
<feature type="transmembrane region" description="Helical" evidence="7">
    <location>
        <begin position="130"/>
        <end position="147"/>
    </location>
</feature>
<keyword evidence="10" id="KW-1185">Reference proteome</keyword>
<dbReference type="InterPro" id="IPR005829">
    <property type="entry name" value="Sugar_transporter_CS"/>
</dbReference>
<keyword evidence="5 7" id="KW-1133">Transmembrane helix</keyword>
<dbReference type="EMBL" id="JABELV010000247">
    <property type="protein sequence ID" value="KAG7527668.1"/>
    <property type="molecule type" value="Genomic_DNA"/>
</dbReference>
<evidence type="ECO:0000256" key="3">
    <source>
        <dbReference type="ARBA" id="ARBA00022448"/>
    </source>
</evidence>
<dbReference type="GO" id="GO:0005351">
    <property type="term" value="F:carbohydrate:proton symporter activity"/>
    <property type="evidence" value="ECO:0007669"/>
    <property type="project" value="TreeGrafter"/>
</dbReference>
<dbReference type="AlphaFoldDB" id="A0A8K0JEC9"/>
<evidence type="ECO:0000313" key="10">
    <source>
        <dbReference type="Proteomes" id="UP000812966"/>
    </source>
</evidence>
<dbReference type="PANTHER" id="PTHR48022:SF64">
    <property type="entry name" value="MAJOR FACILITATOR SUPERFAMILY (MFS) PROFILE DOMAIN-CONTAINING PROTEIN"/>
    <property type="match status" value="1"/>
</dbReference>
<dbReference type="PANTHER" id="PTHR48022">
    <property type="entry name" value="PLASTIDIC GLUCOSE TRANSPORTER 4"/>
    <property type="match status" value="1"/>
</dbReference>
<feature type="transmembrane region" description="Helical" evidence="7">
    <location>
        <begin position="281"/>
        <end position="302"/>
    </location>
</feature>
<dbReference type="FunFam" id="1.20.1250.20:FF:000134">
    <property type="entry name" value="MFS sugar transporter protein"/>
    <property type="match status" value="1"/>
</dbReference>
<dbReference type="InterPro" id="IPR005828">
    <property type="entry name" value="MFS_sugar_transport-like"/>
</dbReference>
<name>A0A8K0JEC9_9TREE</name>
<evidence type="ECO:0000256" key="7">
    <source>
        <dbReference type="SAM" id="Phobius"/>
    </source>
</evidence>
<dbReference type="InterPro" id="IPR020846">
    <property type="entry name" value="MFS_dom"/>
</dbReference>
<dbReference type="GO" id="GO:0016020">
    <property type="term" value="C:membrane"/>
    <property type="evidence" value="ECO:0007669"/>
    <property type="project" value="UniProtKB-SubCell"/>
</dbReference>
<feature type="transmembrane region" description="Helical" evidence="7">
    <location>
        <begin position="193"/>
        <end position="210"/>
    </location>
</feature>
<feature type="transmembrane region" description="Helical" evidence="7">
    <location>
        <begin position="29"/>
        <end position="51"/>
    </location>
</feature>
<feature type="transmembrane region" description="Helical" evidence="7">
    <location>
        <begin position="374"/>
        <end position="391"/>
    </location>
</feature>
<protein>
    <recommendedName>
        <fullName evidence="8">Major facilitator superfamily (MFS) profile domain-containing protein</fullName>
    </recommendedName>
</protein>
<dbReference type="Pfam" id="PF00083">
    <property type="entry name" value="Sugar_tr"/>
    <property type="match status" value="1"/>
</dbReference>
<dbReference type="Proteomes" id="UP000812966">
    <property type="component" value="Unassembled WGS sequence"/>
</dbReference>
<dbReference type="InterPro" id="IPR050360">
    <property type="entry name" value="MFS_Sugar_Transporters"/>
</dbReference>
<feature type="transmembrane region" description="Helical" evidence="7">
    <location>
        <begin position="159"/>
        <end position="181"/>
    </location>
</feature>
<feature type="transmembrane region" description="Helical" evidence="7">
    <location>
        <begin position="100"/>
        <end position="118"/>
    </location>
</feature>
<evidence type="ECO:0000256" key="1">
    <source>
        <dbReference type="ARBA" id="ARBA00004141"/>
    </source>
</evidence>
<evidence type="ECO:0000256" key="2">
    <source>
        <dbReference type="ARBA" id="ARBA00010992"/>
    </source>
</evidence>
<dbReference type="PROSITE" id="PS50850">
    <property type="entry name" value="MFS"/>
    <property type="match status" value="1"/>
</dbReference>
<comment type="caution">
    <text evidence="9">The sequence shown here is derived from an EMBL/GenBank/DDBJ whole genome shotgun (WGS) entry which is preliminary data.</text>
</comment>
<dbReference type="InterPro" id="IPR036259">
    <property type="entry name" value="MFS_trans_sf"/>
</dbReference>
<evidence type="ECO:0000259" key="8">
    <source>
        <dbReference type="PROSITE" id="PS50850"/>
    </source>
</evidence>
<feature type="domain" description="Major facilitator superfamily (MFS) profile" evidence="8">
    <location>
        <begin position="32"/>
        <end position="469"/>
    </location>
</feature>
<sequence length="527" mass="57222">MNTAAATGWASKANGTHSKWWKDNGLRRCNFWIAICFLSVFSGGYDGSLLGSLQAMPQWIAYFDDPQGSRLGLMACVQSIGYIPGGPVSAILADRFGRRWAIITGALILTFGSFLQAFATNTSMFTGSRFLIGFGGAVCGPGAVLATELAHPRQRGPAVALYNTTYYIGSTMAAVISFATLRIGGDWSWRLPSLLQCAAAVVQAFALVWAPESPRFLVAKGKSEQAHKLLAKYHANGDMDDELVLFEMEEIRLAMELEKQASARGWMELVRGAGNRKRTAICTFVGWTSQFNGVGIVSYYFAPVLRTVGITNSTQILAITIALGVWNYLAATAGSLCVDKVGRRKLWLFSTGAMFVCMCLVTGLSAGYEKSPNAAIGGSVIAFLFLYYGAYDSAFTGLTISYPCEIMPYYLRTKGIAVLNINVGVALCVNQYLNPIALEAIGWKYYLVVTSSPAILTSLGDAQYFPETRGYSIEEIAQIFDNKSPGAHELSETRTTVQYIGDEAMDSKKMDLAHIEGPVLESAPRKH</sequence>
<reference evidence="9" key="1">
    <citation type="submission" date="2020-04" db="EMBL/GenBank/DDBJ databases">
        <title>Analysis of mating type loci in Filobasidium floriforme.</title>
        <authorList>
            <person name="Nowrousian M."/>
        </authorList>
    </citation>
    <scope>NUCLEOTIDE SEQUENCE</scope>
    <source>
        <strain evidence="9">CBS 6242</strain>
    </source>
</reference>
<keyword evidence="4 7" id="KW-0812">Transmembrane</keyword>
<dbReference type="Gene3D" id="1.20.1250.20">
    <property type="entry name" value="MFS general substrate transporter like domains"/>
    <property type="match status" value="1"/>
</dbReference>
<keyword evidence="6 7" id="KW-0472">Membrane</keyword>
<accession>A0A8K0JEC9</accession>
<dbReference type="PROSITE" id="PS00216">
    <property type="entry name" value="SUGAR_TRANSPORT_1"/>
    <property type="match status" value="2"/>
</dbReference>
<proteinExistence type="inferred from homology"/>
<keyword evidence="3" id="KW-0813">Transport</keyword>
<evidence type="ECO:0000256" key="4">
    <source>
        <dbReference type="ARBA" id="ARBA00022692"/>
    </source>
</evidence>
<comment type="similarity">
    <text evidence="2">Belongs to the major facilitator superfamily. Sugar transporter (TC 2.A.1.1) family.</text>
</comment>